<evidence type="ECO:0000313" key="4">
    <source>
        <dbReference type="EMBL" id="AZN40422.1"/>
    </source>
</evidence>
<keyword evidence="2" id="KW-0472">Membrane</keyword>
<proteinExistence type="predicted"/>
<name>A0A3Q8X4P0_9BACL</name>
<dbReference type="AlphaFoldDB" id="A0A3Q8X4P0"/>
<organism evidence="4 5">
    <name type="scientific">Paenibacillus albus</name>
    <dbReference type="NCBI Taxonomy" id="2495582"/>
    <lineage>
        <taxon>Bacteria</taxon>
        <taxon>Bacillati</taxon>
        <taxon>Bacillota</taxon>
        <taxon>Bacilli</taxon>
        <taxon>Bacillales</taxon>
        <taxon>Paenibacillaceae</taxon>
        <taxon>Paenibacillus</taxon>
    </lineage>
</organism>
<keyword evidence="2" id="KW-0812">Transmembrane</keyword>
<feature type="transmembrane region" description="Helical" evidence="2">
    <location>
        <begin position="112"/>
        <end position="132"/>
    </location>
</feature>
<dbReference type="InterPro" id="IPR027383">
    <property type="entry name" value="Znf_put"/>
</dbReference>
<reference evidence="5" key="1">
    <citation type="submission" date="2018-12" db="EMBL/GenBank/DDBJ databases">
        <title>Genome sequence of Peanibacillus sp.</title>
        <authorList>
            <person name="Subramani G."/>
            <person name="Srinivasan S."/>
            <person name="Kim M.K."/>
        </authorList>
    </citation>
    <scope>NUCLEOTIDE SEQUENCE [LARGE SCALE GENOMIC DNA]</scope>
    <source>
        <strain evidence="5">18JY67-1</strain>
    </source>
</reference>
<dbReference type="Proteomes" id="UP000272528">
    <property type="component" value="Chromosome"/>
</dbReference>
<evidence type="ECO:0000256" key="1">
    <source>
        <dbReference type="SAM" id="MobiDB-lite"/>
    </source>
</evidence>
<feature type="compositionally biased region" description="Low complexity" evidence="1">
    <location>
        <begin position="266"/>
        <end position="279"/>
    </location>
</feature>
<evidence type="ECO:0000259" key="3">
    <source>
        <dbReference type="Pfam" id="PF13490"/>
    </source>
</evidence>
<dbReference type="OrthoDB" id="2381690at2"/>
<accession>A0A3Q8X4P0</accession>
<evidence type="ECO:0000256" key="2">
    <source>
        <dbReference type="SAM" id="Phobius"/>
    </source>
</evidence>
<feature type="compositionally biased region" description="Polar residues" evidence="1">
    <location>
        <begin position="316"/>
        <end position="326"/>
    </location>
</feature>
<keyword evidence="5" id="KW-1185">Reference proteome</keyword>
<feature type="region of interest" description="Disordered" evidence="1">
    <location>
        <begin position="155"/>
        <end position="326"/>
    </location>
</feature>
<feature type="domain" description="Putative zinc-finger" evidence="3">
    <location>
        <begin position="3"/>
        <end position="37"/>
    </location>
</feature>
<keyword evidence="2" id="KW-1133">Transmembrane helix</keyword>
<dbReference type="RefSeq" id="WP_126015652.1">
    <property type="nucleotide sequence ID" value="NZ_CP034437.1"/>
</dbReference>
<feature type="compositionally biased region" description="Low complexity" evidence="1">
    <location>
        <begin position="190"/>
        <end position="205"/>
    </location>
</feature>
<gene>
    <name evidence="4" type="ORF">EJC50_12740</name>
</gene>
<dbReference type="EMBL" id="CP034437">
    <property type="protein sequence ID" value="AZN40422.1"/>
    <property type="molecule type" value="Genomic_DNA"/>
</dbReference>
<evidence type="ECO:0000313" key="5">
    <source>
        <dbReference type="Proteomes" id="UP000272528"/>
    </source>
</evidence>
<protein>
    <submittedName>
        <fullName evidence="4">Zf-HC2 domain-containing protein</fullName>
    </submittedName>
</protein>
<sequence>MNCQEVTEYMQRQLDDDLNGEETEILMTHTRQCPECAAMMERLQLLNEGLENLPKVTPSYSLVDAILPRLAELKVSGEGAEEAAVEAVPAKVVPFDGAAKSGSGKRKWNERYTISAFAGIAAAAVVIVFFLFNYNPNRMGNSDNSTAVADTAAANSTNTSSTDSAADASTMEQKSELNAAANSAVERSSSDTSSDKSTSSSNAVKKSSDLKALKVDPNGEIMPPLVTGDSDKAAPTAGANAPNVEVTGSNDTADAGSDSKADGGASTDSTTSVSSSNTKAADDSAADSAASDNGINKETGGTVAMTDTATSDKKGNQNFTNSNTVIASPISPDGQYQAFIVENRIEIYTVQDSALVFQGVKHAGIANLKWSQDSKELTYETVSSDGAKKVFAIEVKSASEQEQSSNK</sequence>
<feature type="compositionally biased region" description="Low complexity" evidence="1">
    <location>
        <begin position="155"/>
        <end position="170"/>
    </location>
</feature>
<dbReference type="KEGG" id="palb:EJC50_12740"/>
<dbReference type="Pfam" id="PF13490">
    <property type="entry name" value="zf-HC2"/>
    <property type="match status" value="1"/>
</dbReference>